<protein>
    <submittedName>
        <fullName evidence="3">DUF4132 domain-containing protein</fullName>
    </submittedName>
</protein>
<evidence type="ECO:0000256" key="1">
    <source>
        <dbReference type="SAM" id="MobiDB-lite"/>
    </source>
</evidence>
<gene>
    <name evidence="3" type="ORF">LZC94_10725</name>
</gene>
<evidence type="ECO:0000259" key="2">
    <source>
        <dbReference type="Pfam" id="PF13569"/>
    </source>
</evidence>
<organism evidence="3 4">
    <name type="scientific">Pendulispora albinea</name>
    <dbReference type="NCBI Taxonomy" id="2741071"/>
    <lineage>
        <taxon>Bacteria</taxon>
        <taxon>Pseudomonadati</taxon>
        <taxon>Myxococcota</taxon>
        <taxon>Myxococcia</taxon>
        <taxon>Myxococcales</taxon>
        <taxon>Sorangiineae</taxon>
        <taxon>Pendulisporaceae</taxon>
        <taxon>Pendulispora</taxon>
    </lineage>
</organism>
<dbReference type="Pfam" id="PF13569">
    <property type="entry name" value="DUF4132"/>
    <property type="match status" value="1"/>
</dbReference>
<feature type="region of interest" description="Disordered" evidence="1">
    <location>
        <begin position="1"/>
        <end position="40"/>
    </location>
</feature>
<feature type="compositionally biased region" description="Low complexity" evidence="1">
    <location>
        <begin position="24"/>
        <end position="40"/>
    </location>
</feature>
<reference evidence="3 4" key="1">
    <citation type="submission" date="2021-12" db="EMBL/GenBank/DDBJ databases">
        <title>Discovery of the Pendulisporaceae a myxobacterial family with distinct sporulation behavior and unique specialized metabolism.</title>
        <authorList>
            <person name="Garcia R."/>
            <person name="Popoff A."/>
            <person name="Bader C.D."/>
            <person name="Loehr J."/>
            <person name="Walesch S."/>
            <person name="Walt C."/>
            <person name="Boldt J."/>
            <person name="Bunk B."/>
            <person name="Haeckl F.J.F.P.J."/>
            <person name="Gunesch A.P."/>
            <person name="Birkelbach J."/>
            <person name="Nuebel U."/>
            <person name="Pietschmann T."/>
            <person name="Bach T."/>
            <person name="Mueller R."/>
        </authorList>
    </citation>
    <scope>NUCLEOTIDE SEQUENCE [LARGE SCALE GENOMIC DNA]</scope>
    <source>
        <strain evidence="3 4">MSr11954</strain>
    </source>
</reference>
<evidence type="ECO:0000313" key="3">
    <source>
        <dbReference type="EMBL" id="WXB17724.1"/>
    </source>
</evidence>
<accession>A0ABZ2M3D8</accession>
<proteinExistence type="predicted"/>
<feature type="compositionally biased region" description="Basic and acidic residues" evidence="1">
    <location>
        <begin position="1"/>
        <end position="10"/>
    </location>
</feature>
<sequence length="1082" mass="115522">MRKVAREKVKTGYAEVGDANGATAPAASEPAPAAPEAPSSSGIFAWTDTALREVAPIRGSNVVTPREPDSKTAYTKIAKAMTALGALLDRGQERPGAHEARMIRARAAFADGKVPGALDLETQADAYALIGGKVTWGDTSRADDFIRYWAAVEGGAFALRALALVSATGVEIDSEHLALTPDEAEKVPWFRDPSDGWRALRAVAVRAGEAEHAELRNEAEALARGSAPGLRALLAAAFERPEWSAGDLAIPSPQNHRSPPWLWPLLVSAPSMDAARALLARAGQPGAWEVANAIRAIRYDLVARYGASATAFLVESISAQVGKSVAEVVRDLAEALAVLVTDDVAAFFIQQLAVRELRPVAASYLTAHPAVSVVPLAQAATGKGAAAEAAKTLLKIVVSSAKSEELLAAKAALSPAAREIFVQLEAQNRVAEEASEDEVPRVLRPSPPVARPAKAAKTAHVLELTPLPFDEPLEWAPGIALLDFAIRSAEGDPAAAARALVRARSARVAPLMAHAFMNLKRARPDAVAWLLAFPEAAAVGLIPPALGPSGAPREAAGRALRFLAARGHGAILEAVAKRYGAGAEQGLRAVLDVDPFLVFLAKAPKMPAFWEPRAFARPLLAGRTKALPLAAVEKLGAMLAFTAQGDPYPGLLEVAEACDAKSLAAFAWDLFHAWLLGGAPSKEQWAFHALGLLGDDESARKLTPLIRAWPGEAAHARAVVGLDVLARIGTDVALMHLHGIAQKLKFKGLQEKAREKIQQVAGDRGLTGDELADRLVPDLGLDERGSLRLDFGPRGFRVRFDEMLKPHVVDDGGNRLPDLPKPKQSDDMEKAKAAVETWKALKKDAKTIASGQIVRLELSMCAERRWSAEVFRAFFVEHPLLIHVVRRLVWGLYDADGALRQAFRVAEDNTFTDVNEREFALAGDAQVGIVHRLELDTGLATSWGQIFADYEILQPFAQLSRETAAPTEAEKSSTKLERVAGITVPTGRVLGLDARGWRRGPPQDAGVVCWYEKPLGGGLIACLDLEPGIYTGMISESPEQKLGVVTLARGEPSWSNDDTAPLAELSPIGFSELLRDLESLLG</sequence>
<dbReference type="InterPro" id="IPR025406">
    <property type="entry name" value="DUF4132"/>
</dbReference>
<dbReference type="EMBL" id="CP089984">
    <property type="protein sequence ID" value="WXB17724.1"/>
    <property type="molecule type" value="Genomic_DNA"/>
</dbReference>
<dbReference type="RefSeq" id="WP_394827365.1">
    <property type="nucleotide sequence ID" value="NZ_CP089984.1"/>
</dbReference>
<evidence type="ECO:0000313" key="4">
    <source>
        <dbReference type="Proteomes" id="UP001370348"/>
    </source>
</evidence>
<name>A0ABZ2M3D8_9BACT</name>
<dbReference type="Proteomes" id="UP001370348">
    <property type="component" value="Chromosome"/>
</dbReference>
<keyword evidence="4" id="KW-1185">Reference proteome</keyword>
<feature type="domain" description="DUF4132" evidence="2">
    <location>
        <begin position="813"/>
        <end position="997"/>
    </location>
</feature>